<dbReference type="RefSeq" id="WP_267030145.1">
    <property type="nucleotide sequence ID" value="NZ_JAIFZO010000002.1"/>
</dbReference>
<dbReference type="Gene3D" id="3.40.190.10">
    <property type="entry name" value="Periplasmic binding protein-like II"/>
    <property type="match status" value="2"/>
</dbReference>
<reference evidence="2" key="1">
    <citation type="journal article" date="2022" name="bioRxiv">
        <title>Discovery and biosynthetic assessment of Streptomyces ortus sp nov. isolated from a deep-sea sponge.</title>
        <authorList>
            <person name="Williams S.E."/>
        </authorList>
    </citation>
    <scope>NUCLEOTIDE SEQUENCE</scope>
    <source>
        <strain evidence="2">A15ISP2-DRY2</strain>
    </source>
</reference>
<keyword evidence="3" id="KW-1185">Reference proteome</keyword>
<dbReference type="SUPFAM" id="SSF53850">
    <property type="entry name" value="Periplasmic binding protein-like II"/>
    <property type="match status" value="1"/>
</dbReference>
<dbReference type="PROSITE" id="PS51171">
    <property type="entry name" value="PREPHENATE_DEHYDR_3"/>
    <property type="match status" value="1"/>
</dbReference>
<dbReference type="InterPro" id="IPR001086">
    <property type="entry name" value="Preph_deHydtase"/>
</dbReference>
<feature type="domain" description="Prephenate dehydratase" evidence="1">
    <location>
        <begin position="19"/>
        <end position="198"/>
    </location>
</feature>
<dbReference type="Proteomes" id="UP001165590">
    <property type="component" value="Unassembled WGS sequence"/>
</dbReference>
<sequence>MTLPDFISLLRPGSDRPSAVSTLGPPGTSSEVAAKRYAFQMSPPDGPPVAVRLFDTYEQAGEALNSREVTHVVVANAYKGINSFYMDPAIELTGVFVMDTPLYGIAACRGGGPVPDAPTIASHPSPEPIIAQLLPDRYATYKTIHHASTSAAARAVVDGTADLALTTVPAAKLHGLEFISGTRPIRMVWSVFSPVARPARKETSPCSC</sequence>
<gene>
    <name evidence="2" type="ORF">K3769_34420</name>
</gene>
<evidence type="ECO:0000259" key="1">
    <source>
        <dbReference type="PROSITE" id="PS51171"/>
    </source>
</evidence>
<dbReference type="Pfam" id="PF00800">
    <property type="entry name" value="PDT"/>
    <property type="match status" value="1"/>
</dbReference>
<proteinExistence type="predicted"/>
<accession>A0ABT3VHJ7</accession>
<name>A0ABT3VHJ7_9ACTN</name>
<evidence type="ECO:0000313" key="3">
    <source>
        <dbReference type="Proteomes" id="UP001165590"/>
    </source>
</evidence>
<organism evidence="2 3">
    <name type="scientific">Streptomyces ortus</name>
    <dbReference type="NCBI Taxonomy" id="2867268"/>
    <lineage>
        <taxon>Bacteria</taxon>
        <taxon>Bacillati</taxon>
        <taxon>Actinomycetota</taxon>
        <taxon>Actinomycetes</taxon>
        <taxon>Kitasatosporales</taxon>
        <taxon>Streptomycetaceae</taxon>
        <taxon>Streptomyces</taxon>
    </lineage>
</organism>
<dbReference type="EMBL" id="JAIFZO010000002">
    <property type="protein sequence ID" value="MCX4237778.1"/>
    <property type="molecule type" value="Genomic_DNA"/>
</dbReference>
<comment type="caution">
    <text evidence="2">The sequence shown here is derived from an EMBL/GenBank/DDBJ whole genome shotgun (WGS) entry which is preliminary data.</text>
</comment>
<evidence type="ECO:0000313" key="2">
    <source>
        <dbReference type="EMBL" id="MCX4237778.1"/>
    </source>
</evidence>
<protein>
    <recommendedName>
        <fullName evidence="1">Prephenate dehydratase domain-containing protein</fullName>
    </recommendedName>
</protein>